<feature type="compositionally biased region" description="Basic and acidic residues" evidence="1">
    <location>
        <begin position="49"/>
        <end position="60"/>
    </location>
</feature>
<evidence type="ECO:0000313" key="2">
    <source>
        <dbReference type="EMBL" id="KAG9339286.1"/>
    </source>
</evidence>
<organism evidence="2 3">
    <name type="scientific">Albula glossodonta</name>
    <name type="common">roundjaw bonefish</name>
    <dbReference type="NCBI Taxonomy" id="121402"/>
    <lineage>
        <taxon>Eukaryota</taxon>
        <taxon>Metazoa</taxon>
        <taxon>Chordata</taxon>
        <taxon>Craniata</taxon>
        <taxon>Vertebrata</taxon>
        <taxon>Euteleostomi</taxon>
        <taxon>Actinopterygii</taxon>
        <taxon>Neopterygii</taxon>
        <taxon>Teleostei</taxon>
        <taxon>Albuliformes</taxon>
        <taxon>Albulidae</taxon>
        <taxon>Albula</taxon>
    </lineage>
</organism>
<feature type="compositionally biased region" description="Acidic residues" evidence="1">
    <location>
        <begin position="1"/>
        <end position="12"/>
    </location>
</feature>
<dbReference type="AlphaFoldDB" id="A0A8T2NHU0"/>
<comment type="caution">
    <text evidence="2">The sequence shown here is derived from an EMBL/GenBank/DDBJ whole genome shotgun (WGS) entry which is preliminary data.</text>
</comment>
<proteinExistence type="predicted"/>
<keyword evidence="3" id="KW-1185">Reference proteome</keyword>
<dbReference type="EMBL" id="JAFBMS010000056">
    <property type="protein sequence ID" value="KAG9339286.1"/>
    <property type="molecule type" value="Genomic_DNA"/>
</dbReference>
<gene>
    <name evidence="2" type="ORF">JZ751_023986</name>
</gene>
<sequence>MEENGMGEEEETQSTPVDSLALGQLQDGDSEGPRIVLHLQSLAPQRAHGVPESESRAAQI</sequence>
<accession>A0A8T2NHU0</accession>
<reference evidence="2" key="1">
    <citation type="thesis" date="2021" institute="BYU ScholarsArchive" country="Provo, UT, USA">
        <title>Applications of and Algorithms for Genome Assembly and Genomic Analyses with an Emphasis on Marine Teleosts.</title>
        <authorList>
            <person name="Pickett B.D."/>
        </authorList>
    </citation>
    <scope>NUCLEOTIDE SEQUENCE</scope>
    <source>
        <strain evidence="2">HI-2016</strain>
    </source>
</reference>
<protein>
    <submittedName>
        <fullName evidence="2">Uncharacterized protein</fullName>
    </submittedName>
</protein>
<evidence type="ECO:0000256" key="1">
    <source>
        <dbReference type="SAM" id="MobiDB-lite"/>
    </source>
</evidence>
<dbReference type="Proteomes" id="UP000824540">
    <property type="component" value="Unassembled WGS sequence"/>
</dbReference>
<feature type="region of interest" description="Disordered" evidence="1">
    <location>
        <begin position="1"/>
        <end position="60"/>
    </location>
</feature>
<name>A0A8T2NHU0_9TELE</name>
<evidence type="ECO:0000313" key="3">
    <source>
        <dbReference type="Proteomes" id="UP000824540"/>
    </source>
</evidence>